<keyword evidence="4" id="KW-1185">Reference proteome</keyword>
<evidence type="ECO:0000313" key="4">
    <source>
        <dbReference type="Proteomes" id="UP000053354"/>
    </source>
</evidence>
<dbReference type="AlphaFoldDB" id="A0A1B1S002"/>
<organism evidence="3 4">
    <name type="scientific">Planococcus versutus</name>
    <dbReference type="NCBI Taxonomy" id="1302659"/>
    <lineage>
        <taxon>Bacteria</taxon>
        <taxon>Bacillati</taxon>
        <taxon>Bacillota</taxon>
        <taxon>Bacilli</taxon>
        <taxon>Bacillales</taxon>
        <taxon>Caryophanaceae</taxon>
        <taxon>Planococcus</taxon>
    </lineage>
</organism>
<evidence type="ECO:0000313" key="3">
    <source>
        <dbReference type="EMBL" id="ANU26506.1"/>
    </source>
</evidence>
<dbReference type="RefSeq" id="WP_049693968.1">
    <property type="nucleotide sequence ID" value="NZ_CP016540.2"/>
</dbReference>
<keyword evidence="1" id="KW-0175">Coiled coil</keyword>
<sequence>MTGMIAVIMVFSIPLAGIITSHLQSQSKLKSKMIESELELEKLKHDNFVIETQKMRLELEQLKLEDAKKDNNRLLK</sequence>
<dbReference type="EMBL" id="CP016540">
    <property type="protein sequence ID" value="ANU26506.1"/>
    <property type="molecule type" value="Genomic_DNA"/>
</dbReference>
<proteinExistence type="predicted"/>
<keyword evidence="2" id="KW-0812">Transmembrane</keyword>
<feature type="coiled-coil region" evidence="1">
    <location>
        <begin position="26"/>
        <end position="70"/>
    </location>
</feature>
<dbReference type="Proteomes" id="UP000053354">
    <property type="component" value="Chromosome"/>
</dbReference>
<evidence type="ECO:0000256" key="2">
    <source>
        <dbReference type="SAM" id="Phobius"/>
    </source>
</evidence>
<protein>
    <submittedName>
        <fullName evidence="3">Uncharacterized protein</fullName>
    </submittedName>
</protein>
<keyword evidence="2" id="KW-1133">Transmembrane helix</keyword>
<name>A0A1B1S002_9BACL</name>
<reference evidence="3" key="1">
    <citation type="submission" date="2016-10" db="EMBL/GenBank/DDBJ databases">
        <authorList>
            <person name="See-Too W.S."/>
        </authorList>
    </citation>
    <scope>NUCLEOTIDE SEQUENCE</scope>
    <source>
        <strain evidence="3">L10.15</strain>
    </source>
</reference>
<keyword evidence="2" id="KW-0472">Membrane</keyword>
<accession>A0A1B1S002</accession>
<dbReference type="OrthoDB" id="2390171at2"/>
<feature type="transmembrane region" description="Helical" evidence="2">
    <location>
        <begin position="6"/>
        <end position="23"/>
    </location>
</feature>
<gene>
    <name evidence="3" type="ORF">I858_005645</name>
</gene>
<evidence type="ECO:0000256" key="1">
    <source>
        <dbReference type="SAM" id="Coils"/>
    </source>
</evidence>
<dbReference type="KEGG" id="pll:I858_005645"/>